<accession>A0A8H7PGF9</accession>
<dbReference type="PANTHER" id="PTHR31841">
    <property type="entry name" value="PROTEIN FAM72A-RELATED"/>
    <property type="match status" value="1"/>
</dbReference>
<dbReference type="OrthoDB" id="2526683at2759"/>
<dbReference type="GO" id="GO:0005829">
    <property type="term" value="C:cytosol"/>
    <property type="evidence" value="ECO:0007669"/>
    <property type="project" value="UniProtKB-ARBA"/>
</dbReference>
<evidence type="ECO:0000256" key="2">
    <source>
        <dbReference type="SAM" id="MobiDB-lite"/>
    </source>
</evidence>
<dbReference type="InterPro" id="IPR026768">
    <property type="entry name" value="YPEH2ZP"/>
</dbReference>
<evidence type="ECO:0000313" key="4">
    <source>
        <dbReference type="Proteomes" id="UP000654370"/>
    </source>
</evidence>
<evidence type="ECO:0000256" key="1">
    <source>
        <dbReference type="ARBA" id="ARBA00006888"/>
    </source>
</evidence>
<evidence type="ECO:0000313" key="3">
    <source>
        <dbReference type="EMBL" id="KAG2172861.1"/>
    </source>
</evidence>
<protein>
    <recommendedName>
        <fullName evidence="5">Protein FAM72A</fullName>
    </recommendedName>
</protein>
<evidence type="ECO:0008006" key="5">
    <source>
        <dbReference type="Google" id="ProtNLM"/>
    </source>
</evidence>
<feature type="compositionally biased region" description="Polar residues" evidence="2">
    <location>
        <begin position="124"/>
        <end position="141"/>
    </location>
</feature>
<dbReference type="Pfam" id="PF14976">
    <property type="entry name" value="YPEH2ZP"/>
    <property type="match status" value="1"/>
</dbReference>
<name>A0A8H7PGF9_MORIS</name>
<organism evidence="3 4">
    <name type="scientific">Mortierella isabellina</name>
    <name type="common">Filamentous fungus</name>
    <name type="synonym">Umbelopsis isabellina</name>
    <dbReference type="NCBI Taxonomy" id="91625"/>
    <lineage>
        <taxon>Eukaryota</taxon>
        <taxon>Fungi</taxon>
        <taxon>Fungi incertae sedis</taxon>
        <taxon>Mucoromycota</taxon>
        <taxon>Mucoromycotina</taxon>
        <taxon>Umbelopsidomycetes</taxon>
        <taxon>Umbelopsidales</taxon>
        <taxon>Umbelopsidaceae</taxon>
        <taxon>Umbelopsis</taxon>
    </lineage>
</organism>
<keyword evidence="4" id="KW-1185">Reference proteome</keyword>
<proteinExistence type="inferred from homology"/>
<dbReference type="EMBL" id="JAEPQZ010000016">
    <property type="protein sequence ID" value="KAG2172861.1"/>
    <property type="molecule type" value="Genomic_DNA"/>
</dbReference>
<feature type="region of interest" description="Disordered" evidence="2">
    <location>
        <begin position="50"/>
        <end position="165"/>
    </location>
</feature>
<dbReference type="AlphaFoldDB" id="A0A8H7PGF9"/>
<gene>
    <name evidence="3" type="ORF">INT43_000211</name>
</gene>
<comment type="similarity">
    <text evidence="1">Belongs to the FAM72 family.</text>
</comment>
<sequence length="311" mass="34655">MTGYRAGQRQPQAMYHLSEESLQSFYAARDRHTSYQNAAAAAIAAATQYHQQHGQQHAEHYEGQYSQAMRRRVQPTHIGSRIPQPSLSSPSTSSDSSSSSSSGATLMEHPPSGMRLTSGGASGHYQQHVSRASAPNSLYTSQPPPQQQQQQQQRHTLHQQPPRDFANAYPMKPVYKLSCKHCCNVICARGMKAILLADTSIELYSTDTPPRGSIQLMDKDYLTRTCRCRIRDIACLGCGNIAGYHVVSPCFQCLEACNNGHFWMFHSEFCQPAERTDVSGKQTLLWSSLPRAEMDVDFVFGNTIQHEAVCR</sequence>
<comment type="caution">
    <text evidence="3">The sequence shown here is derived from an EMBL/GenBank/DDBJ whole genome shotgun (WGS) entry which is preliminary data.</text>
</comment>
<feature type="compositionally biased region" description="Low complexity" evidence="2">
    <location>
        <begin position="86"/>
        <end position="102"/>
    </location>
</feature>
<dbReference type="Proteomes" id="UP000654370">
    <property type="component" value="Unassembled WGS sequence"/>
</dbReference>
<feature type="compositionally biased region" description="Low complexity" evidence="2">
    <location>
        <begin position="147"/>
        <end position="163"/>
    </location>
</feature>
<dbReference type="PANTHER" id="PTHR31841:SF1">
    <property type="entry name" value="PROTEIN FAM72A-RELATED"/>
    <property type="match status" value="1"/>
</dbReference>
<reference evidence="3" key="1">
    <citation type="submission" date="2020-12" db="EMBL/GenBank/DDBJ databases">
        <title>Metabolic potential, ecology and presence of endohyphal bacteria is reflected in genomic diversity of Mucoromycotina.</title>
        <authorList>
            <person name="Muszewska A."/>
            <person name="Okrasinska A."/>
            <person name="Steczkiewicz K."/>
            <person name="Drgas O."/>
            <person name="Orlowska M."/>
            <person name="Perlinska-Lenart U."/>
            <person name="Aleksandrzak-Piekarczyk T."/>
            <person name="Szatraj K."/>
            <person name="Zielenkiewicz U."/>
            <person name="Pilsyk S."/>
            <person name="Malc E."/>
            <person name="Mieczkowski P."/>
            <person name="Kruszewska J.S."/>
            <person name="Biernat P."/>
            <person name="Pawlowska J."/>
        </authorList>
    </citation>
    <scope>NUCLEOTIDE SEQUENCE</scope>
    <source>
        <strain evidence="3">WA0000067209</strain>
    </source>
</reference>